<name>A0ACB7ZPU1_9AGAM</name>
<dbReference type="Proteomes" id="UP000790377">
    <property type="component" value="Unassembled WGS sequence"/>
</dbReference>
<dbReference type="EMBL" id="MU269113">
    <property type="protein sequence ID" value="KAH7903220.1"/>
    <property type="molecule type" value="Genomic_DNA"/>
</dbReference>
<sequence>MSTKPGLRICLWRGAFEWQPIGGIVRGHYDSEKGWRETIRFRVRTGFAVSGKNDAKVPCVDSSLTRDVPYNFMVFLIASFLSPFPKLPFVHMFVLDLVKDNSVKATLSRYSLLSGRKEPGFGSDFFYNRDTLICKEANQRVAIGQHTSKPNYPGNENAPSACPERPPRNRYACKSEIPCQKGVQNGNYAKGNCAKQALQIQLICS</sequence>
<evidence type="ECO:0000313" key="2">
    <source>
        <dbReference type="Proteomes" id="UP000790377"/>
    </source>
</evidence>
<keyword evidence="2" id="KW-1185">Reference proteome</keyword>
<protein>
    <submittedName>
        <fullName evidence="1">Uncharacterized protein</fullName>
    </submittedName>
</protein>
<evidence type="ECO:0000313" key="1">
    <source>
        <dbReference type="EMBL" id="KAH7903220.1"/>
    </source>
</evidence>
<organism evidence="1 2">
    <name type="scientific">Hygrophoropsis aurantiaca</name>
    <dbReference type="NCBI Taxonomy" id="72124"/>
    <lineage>
        <taxon>Eukaryota</taxon>
        <taxon>Fungi</taxon>
        <taxon>Dikarya</taxon>
        <taxon>Basidiomycota</taxon>
        <taxon>Agaricomycotina</taxon>
        <taxon>Agaricomycetes</taxon>
        <taxon>Agaricomycetidae</taxon>
        <taxon>Boletales</taxon>
        <taxon>Coniophorineae</taxon>
        <taxon>Hygrophoropsidaceae</taxon>
        <taxon>Hygrophoropsis</taxon>
    </lineage>
</organism>
<gene>
    <name evidence="1" type="ORF">BJ138DRAFT_1184541</name>
</gene>
<comment type="caution">
    <text evidence="1">The sequence shown here is derived from an EMBL/GenBank/DDBJ whole genome shotgun (WGS) entry which is preliminary data.</text>
</comment>
<reference evidence="1" key="1">
    <citation type="journal article" date="2021" name="New Phytol.">
        <title>Evolutionary innovations through gain and loss of genes in the ectomycorrhizal Boletales.</title>
        <authorList>
            <person name="Wu G."/>
            <person name="Miyauchi S."/>
            <person name="Morin E."/>
            <person name="Kuo A."/>
            <person name="Drula E."/>
            <person name="Varga T."/>
            <person name="Kohler A."/>
            <person name="Feng B."/>
            <person name="Cao Y."/>
            <person name="Lipzen A."/>
            <person name="Daum C."/>
            <person name="Hundley H."/>
            <person name="Pangilinan J."/>
            <person name="Johnson J."/>
            <person name="Barry K."/>
            <person name="LaButti K."/>
            <person name="Ng V."/>
            <person name="Ahrendt S."/>
            <person name="Min B."/>
            <person name="Choi I.G."/>
            <person name="Park H."/>
            <person name="Plett J.M."/>
            <person name="Magnuson J."/>
            <person name="Spatafora J.W."/>
            <person name="Nagy L.G."/>
            <person name="Henrissat B."/>
            <person name="Grigoriev I.V."/>
            <person name="Yang Z.L."/>
            <person name="Xu J."/>
            <person name="Martin F.M."/>
        </authorList>
    </citation>
    <scope>NUCLEOTIDE SEQUENCE</scope>
    <source>
        <strain evidence="1">ATCC 28755</strain>
    </source>
</reference>
<proteinExistence type="predicted"/>
<accession>A0ACB7ZPU1</accession>